<dbReference type="OrthoDB" id="429813at2759"/>
<feature type="domain" description="Thioester reductase (TE)" evidence="15">
    <location>
        <begin position="21"/>
        <end position="290"/>
    </location>
</feature>
<dbReference type="EMBL" id="CAJNOJ010000582">
    <property type="protein sequence ID" value="CAF1489889.1"/>
    <property type="molecule type" value="Genomic_DNA"/>
</dbReference>
<dbReference type="InterPro" id="IPR015876">
    <property type="entry name" value="Acyl-CoA_DS"/>
</dbReference>
<accession>A0A815SBS8</accession>
<evidence type="ECO:0000256" key="9">
    <source>
        <dbReference type="ARBA" id="ARBA00023098"/>
    </source>
</evidence>
<keyword evidence="6" id="KW-0276">Fatty acid metabolism</keyword>
<dbReference type="SUPFAM" id="SSF51735">
    <property type="entry name" value="NAD(P)-binding Rossmann-fold domains"/>
    <property type="match status" value="1"/>
</dbReference>
<dbReference type="Proteomes" id="UP000663852">
    <property type="component" value="Unassembled WGS sequence"/>
</dbReference>
<keyword evidence="10" id="KW-0472">Membrane</keyword>
<dbReference type="EC" id="1.2.1.84" evidence="13"/>
<dbReference type="GO" id="GO:0016717">
    <property type="term" value="F:oxidoreductase activity, acting on paired donors, with oxidation of a pair of donors resulting in the reduction of molecular oxygen to two molecules of water"/>
    <property type="evidence" value="ECO:0007669"/>
    <property type="project" value="InterPro"/>
</dbReference>
<sequence length="700" mass="80668">MTSNNEHGSINEFFNGKSVFITGGTGFVGKQIIEKLLRSCSDIRCIYILIRSKRGANINIRIDQLCSSPLFDKIRSLNPNFQSKLIPINGDLTKVNFDLTHEDEQLIVDNCHVIINSGASVRFTVPLKEAIKSNVLSVQSIINLCKKMKQLQSCVHISTAYVHCYRTDIDEIIYPTNENPSVLLDTLEFFNEKIFDHFSKRVLAKFPNTYTYTKSLAEQLILQEGKDLPIAIVRPSIIGAAWKEPIEGWIDCNSGVTNVLVTTGKRLLRTIMSNSIVDHPMIPVDTVANMTIVISWFTAVNQNLSSNPTVYNCCSGTKTKTCLNLQDFLQTIITEQKAIQYENYQFIEPHLKISTNRVSYYSRRFIGEILPAYLMDFFAFVTFRSGKMIKLDKKINNLIRSMEPFSQNQWIFSNKNSENLLNQMNHFDKQIKTMAFVVNQLETCDTLYIPKPLDISKELSFRDSSLAIEFQSIEEREIDTLNLVKLVQRTHRAYEATAPLRFLLLLFAAGSVQGSGQWWVRGHRTHHRYVVTDLDPYSAHKGVLRLVIIHHSTFCVNSLAHYLGDATFDDKHSPRDHLFTALLTFGEGYHNFHHEFPSNYRNGIKWFHYNTTKLFIRLFGKLHLANHLKQFPTNEIEKGRYEMERKKLNQFKEKLIWPKSNLPIISFKEYQILAKKTNDRILILIAGFIHNLTHFIDAHP</sequence>
<evidence type="ECO:0000256" key="10">
    <source>
        <dbReference type="ARBA" id="ARBA00023136"/>
    </source>
</evidence>
<dbReference type="GO" id="GO:0005777">
    <property type="term" value="C:peroxisome"/>
    <property type="evidence" value="ECO:0007669"/>
    <property type="project" value="TreeGrafter"/>
</dbReference>
<dbReference type="CDD" id="cd03505">
    <property type="entry name" value="Delta9-FADS-like"/>
    <property type="match status" value="1"/>
</dbReference>
<evidence type="ECO:0000256" key="7">
    <source>
        <dbReference type="ARBA" id="ARBA00022989"/>
    </source>
</evidence>
<dbReference type="PANTHER" id="PTHR11011:SF45">
    <property type="entry name" value="FATTY ACYL-COA REDUCTASE CG8306-RELATED"/>
    <property type="match status" value="1"/>
</dbReference>
<reference evidence="16" key="1">
    <citation type="submission" date="2021-02" db="EMBL/GenBank/DDBJ databases">
        <authorList>
            <person name="Nowell W R."/>
        </authorList>
    </citation>
    <scope>NUCLEOTIDE SEQUENCE</scope>
</reference>
<keyword evidence="11" id="KW-0275">Fatty acid biosynthesis</keyword>
<keyword evidence="4 13" id="KW-0444">Lipid biosynthesis</keyword>
<dbReference type="InterPro" id="IPR036291">
    <property type="entry name" value="NAD(P)-bd_dom_sf"/>
</dbReference>
<dbReference type="GO" id="GO:0102965">
    <property type="term" value="F:alcohol-forming long-chain fatty acyl-CoA reductase activity"/>
    <property type="evidence" value="ECO:0007669"/>
    <property type="project" value="UniProtKB-EC"/>
</dbReference>
<dbReference type="CDD" id="cd09071">
    <property type="entry name" value="FAR_C"/>
    <property type="match status" value="1"/>
</dbReference>
<feature type="domain" description="Fatty acyl-CoA reductase C-terminal" evidence="14">
    <location>
        <begin position="369"/>
        <end position="431"/>
    </location>
</feature>
<dbReference type="GO" id="GO:0080019">
    <property type="term" value="F:alcohol-forming very long-chain fatty acyl-CoA reductase activity"/>
    <property type="evidence" value="ECO:0007669"/>
    <property type="project" value="InterPro"/>
</dbReference>
<evidence type="ECO:0000256" key="13">
    <source>
        <dbReference type="RuleBase" id="RU363097"/>
    </source>
</evidence>
<dbReference type="InterPro" id="IPR013120">
    <property type="entry name" value="FAR_NAD-bd"/>
</dbReference>
<dbReference type="Pfam" id="PF03015">
    <property type="entry name" value="Sterile"/>
    <property type="match status" value="1"/>
</dbReference>
<comment type="similarity">
    <text evidence="2 13">Belongs to the fatty acyl-CoA reductase family.</text>
</comment>
<dbReference type="AlphaFoldDB" id="A0A815SBS8"/>
<keyword evidence="8 13" id="KW-0560">Oxidoreductase</keyword>
<evidence type="ECO:0000259" key="14">
    <source>
        <dbReference type="Pfam" id="PF03015"/>
    </source>
</evidence>
<dbReference type="PANTHER" id="PTHR11011">
    <property type="entry name" value="MALE STERILITY PROTEIN 2-RELATED"/>
    <property type="match status" value="1"/>
</dbReference>
<organism evidence="16 17">
    <name type="scientific">Adineta ricciae</name>
    <name type="common">Rotifer</name>
    <dbReference type="NCBI Taxonomy" id="249248"/>
    <lineage>
        <taxon>Eukaryota</taxon>
        <taxon>Metazoa</taxon>
        <taxon>Spiralia</taxon>
        <taxon>Gnathifera</taxon>
        <taxon>Rotifera</taxon>
        <taxon>Eurotatoria</taxon>
        <taxon>Bdelloidea</taxon>
        <taxon>Adinetida</taxon>
        <taxon>Adinetidae</taxon>
        <taxon>Adineta</taxon>
    </lineage>
</organism>
<comment type="catalytic activity">
    <reaction evidence="12 13">
        <text>a long-chain fatty acyl-CoA + 2 NADPH + 2 H(+) = a long-chain primary fatty alcohol + 2 NADP(+) + CoA</text>
        <dbReference type="Rhea" id="RHEA:52716"/>
        <dbReference type="ChEBI" id="CHEBI:15378"/>
        <dbReference type="ChEBI" id="CHEBI:57287"/>
        <dbReference type="ChEBI" id="CHEBI:57783"/>
        <dbReference type="ChEBI" id="CHEBI:58349"/>
        <dbReference type="ChEBI" id="CHEBI:77396"/>
        <dbReference type="ChEBI" id="CHEBI:83139"/>
        <dbReference type="EC" id="1.2.1.84"/>
    </reaction>
</comment>
<dbReference type="Gene3D" id="3.40.50.720">
    <property type="entry name" value="NAD(P)-binding Rossmann-like Domain"/>
    <property type="match status" value="1"/>
</dbReference>
<evidence type="ECO:0000256" key="6">
    <source>
        <dbReference type="ARBA" id="ARBA00022832"/>
    </source>
</evidence>
<gene>
    <name evidence="16" type="ORF">EDS130_LOCUS41960</name>
</gene>
<evidence type="ECO:0000256" key="2">
    <source>
        <dbReference type="ARBA" id="ARBA00005928"/>
    </source>
</evidence>
<keyword evidence="7" id="KW-1133">Transmembrane helix</keyword>
<dbReference type="FunFam" id="3.40.50.720:FF:000143">
    <property type="entry name" value="Fatty acyl-CoA reductase"/>
    <property type="match status" value="1"/>
</dbReference>
<evidence type="ECO:0000256" key="8">
    <source>
        <dbReference type="ARBA" id="ARBA00023002"/>
    </source>
</evidence>
<evidence type="ECO:0000313" key="17">
    <source>
        <dbReference type="Proteomes" id="UP000663852"/>
    </source>
</evidence>
<comment type="similarity">
    <text evidence="3">Belongs to the fatty acid desaturase type 1 family.</text>
</comment>
<comment type="caution">
    <text evidence="16">The sequence shown here is derived from an EMBL/GenBank/DDBJ whole genome shotgun (WGS) entry which is preliminary data.</text>
</comment>
<evidence type="ECO:0000256" key="4">
    <source>
        <dbReference type="ARBA" id="ARBA00022516"/>
    </source>
</evidence>
<evidence type="ECO:0000256" key="12">
    <source>
        <dbReference type="ARBA" id="ARBA00052530"/>
    </source>
</evidence>
<keyword evidence="5" id="KW-0812">Transmembrane</keyword>
<evidence type="ECO:0000256" key="5">
    <source>
        <dbReference type="ARBA" id="ARBA00022692"/>
    </source>
</evidence>
<proteinExistence type="inferred from homology"/>
<evidence type="ECO:0000256" key="11">
    <source>
        <dbReference type="ARBA" id="ARBA00023160"/>
    </source>
</evidence>
<comment type="subcellular location">
    <subcellularLocation>
        <location evidence="1">Membrane</location>
        <topology evidence="1">Multi-pass membrane protein</topology>
    </subcellularLocation>
</comment>
<dbReference type="CDD" id="cd05236">
    <property type="entry name" value="FAR-N_SDR_e"/>
    <property type="match status" value="1"/>
</dbReference>
<evidence type="ECO:0000256" key="1">
    <source>
        <dbReference type="ARBA" id="ARBA00004141"/>
    </source>
</evidence>
<dbReference type="GO" id="GO:0016020">
    <property type="term" value="C:membrane"/>
    <property type="evidence" value="ECO:0007669"/>
    <property type="project" value="UniProtKB-SubCell"/>
</dbReference>
<evidence type="ECO:0000259" key="15">
    <source>
        <dbReference type="Pfam" id="PF07993"/>
    </source>
</evidence>
<evidence type="ECO:0000313" key="16">
    <source>
        <dbReference type="EMBL" id="CAF1489889.1"/>
    </source>
</evidence>
<keyword evidence="13" id="KW-0521">NADP</keyword>
<dbReference type="Pfam" id="PF07993">
    <property type="entry name" value="NAD_binding_4"/>
    <property type="match status" value="1"/>
</dbReference>
<evidence type="ECO:0000256" key="3">
    <source>
        <dbReference type="ARBA" id="ARBA00009295"/>
    </source>
</evidence>
<keyword evidence="9 13" id="KW-0443">Lipid metabolism</keyword>
<comment type="function">
    <text evidence="13">Catalyzes the reduction of fatty acyl-CoA to fatty alcohols.</text>
</comment>
<dbReference type="GO" id="GO:0006633">
    <property type="term" value="P:fatty acid biosynthetic process"/>
    <property type="evidence" value="ECO:0007669"/>
    <property type="project" value="UniProtKB-KW"/>
</dbReference>
<dbReference type="GO" id="GO:0035336">
    <property type="term" value="P:long-chain fatty-acyl-CoA metabolic process"/>
    <property type="evidence" value="ECO:0007669"/>
    <property type="project" value="TreeGrafter"/>
</dbReference>
<name>A0A815SBS8_ADIRI</name>
<protein>
    <recommendedName>
        <fullName evidence="13">Fatty acyl-CoA reductase</fullName>
        <ecNumber evidence="13">1.2.1.84</ecNumber>
    </recommendedName>
</protein>
<dbReference type="InterPro" id="IPR033640">
    <property type="entry name" value="FAR_C"/>
</dbReference>
<dbReference type="InterPro" id="IPR026055">
    <property type="entry name" value="FAR"/>
</dbReference>